<sequence length="616" mass="64331">MNPAVPADFGSSARTSTPPGSAGGNPLAWLAGAWARAVLAREGDAAGAVTLPWLTLSVLAMVELVGQIPSVRTWTTPSPSFVNGVARAAEHLGHAPAPLAAIVDPLRAWVQPALPATSTWLAVAAVPVLLVSCLAVVRQYRQPTVNARALRLAALLVGGAVMVAYVLHLAATVLAPIAVGVTAVHTALLVGLVIGSGLLFRLAVGRRTATDLPPAGRRRRRVRRAAVACAAVVALAIALSVAPKPTFWPVLALPGTALAGHAALLAGGRAYFATGTPGILNVTAVDRDSGERRWSRQLRRDGDAMPASVRLSGSSRVLLVDDGVASTALRADDGHPLWTKPAGTVRAFGNAMILLDAAKATIAALDETTGAALWTRRHPAKTGLYGRTTEPGTLAPISALVQLEPDGTVRVLRPSDGAVLGQQPRLTRGAQRIWLLGDTLLWTLTAPSPRVVAYSTDDLTKPVWTAPTGKPSTVAAAPCGRQRICVADATGARAYDARTGRVAWRLTGARDRAFGGPDGTVVVWSGTETVLLDQRGTVLATYPDVRGYPLDGERVLLIAGAIGERGERERAFALFQPSNRTRQPLGRSSVDPAACAWEATHLACAGSTLRLWHLPT</sequence>
<dbReference type="InterPro" id="IPR002372">
    <property type="entry name" value="PQQ_rpt_dom"/>
</dbReference>
<dbReference type="Proteomes" id="UP000482960">
    <property type="component" value="Unassembled WGS sequence"/>
</dbReference>
<name>A0A6V8L1J1_9ACTN</name>
<keyword evidence="2" id="KW-0472">Membrane</keyword>
<reference evidence="4 5" key="2">
    <citation type="submission" date="2020-03" db="EMBL/GenBank/DDBJ databases">
        <authorList>
            <person name="Ichikawa N."/>
            <person name="Kimura A."/>
            <person name="Kitahashi Y."/>
            <person name="Uohara A."/>
        </authorList>
    </citation>
    <scope>NUCLEOTIDE SEQUENCE [LARGE SCALE GENOMIC DNA]</scope>
    <source>
        <strain evidence="4 5">NBRC 108638</strain>
    </source>
</reference>
<feature type="transmembrane region" description="Helical" evidence="2">
    <location>
        <begin position="149"/>
        <end position="171"/>
    </location>
</feature>
<reference evidence="4 5" key="1">
    <citation type="submission" date="2020-03" db="EMBL/GenBank/DDBJ databases">
        <title>Whole genome shotgun sequence of Phytohabitans rumicis NBRC 108638.</title>
        <authorList>
            <person name="Komaki H."/>
            <person name="Tamura T."/>
        </authorList>
    </citation>
    <scope>NUCLEOTIDE SEQUENCE [LARGE SCALE GENOMIC DNA]</scope>
    <source>
        <strain evidence="4 5">NBRC 108638</strain>
    </source>
</reference>
<dbReference type="SUPFAM" id="SSF50998">
    <property type="entry name" value="Quinoprotein alcohol dehydrogenase-like"/>
    <property type="match status" value="1"/>
</dbReference>
<dbReference type="AlphaFoldDB" id="A0A6V8L1J1"/>
<feature type="transmembrane region" description="Helical" evidence="2">
    <location>
        <begin position="119"/>
        <end position="137"/>
    </location>
</feature>
<feature type="transmembrane region" description="Helical" evidence="2">
    <location>
        <begin position="177"/>
        <end position="204"/>
    </location>
</feature>
<dbReference type="PANTHER" id="PTHR34512:SF30">
    <property type="entry name" value="OUTER MEMBRANE PROTEIN ASSEMBLY FACTOR BAMB"/>
    <property type="match status" value="1"/>
</dbReference>
<comment type="caution">
    <text evidence="4">The sequence shown here is derived from an EMBL/GenBank/DDBJ whole genome shotgun (WGS) entry which is preliminary data.</text>
</comment>
<evidence type="ECO:0000256" key="1">
    <source>
        <dbReference type="SAM" id="MobiDB-lite"/>
    </source>
</evidence>
<dbReference type="InterPro" id="IPR011047">
    <property type="entry name" value="Quinoprotein_ADH-like_sf"/>
</dbReference>
<accession>A0A6V8L1J1</accession>
<organism evidence="4 5">
    <name type="scientific">Phytohabitans rumicis</name>
    <dbReference type="NCBI Taxonomy" id="1076125"/>
    <lineage>
        <taxon>Bacteria</taxon>
        <taxon>Bacillati</taxon>
        <taxon>Actinomycetota</taxon>
        <taxon>Actinomycetes</taxon>
        <taxon>Micromonosporales</taxon>
        <taxon>Micromonosporaceae</taxon>
    </lineage>
</organism>
<protein>
    <recommendedName>
        <fullName evidence="3">Pyrrolo-quinoline quinone repeat domain-containing protein</fullName>
    </recommendedName>
</protein>
<evidence type="ECO:0000313" key="5">
    <source>
        <dbReference type="Proteomes" id="UP000482960"/>
    </source>
</evidence>
<feature type="transmembrane region" description="Helical" evidence="2">
    <location>
        <begin position="225"/>
        <end position="242"/>
    </location>
</feature>
<keyword evidence="2" id="KW-1133">Transmembrane helix</keyword>
<dbReference type="Gene3D" id="2.130.10.10">
    <property type="entry name" value="YVTN repeat-like/Quinoprotein amine dehydrogenase"/>
    <property type="match status" value="1"/>
</dbReference>
<gene>
    <name evidence="4" type="ORF">Prum_002370</name>
</gene>
<evidence type="ECO:0000259" key="3">
    <source>
        <dbReference type="Pfam" id="PF13360"/>
    </source>
</evidence>
<dbReference type="Pfam" id="PF13360">
    <property type="entry name" value="PQQ_2"/>
    <property type="match status" value="1"/>
</dbReference>
<dbReference type="EMBL" id="BLPG01000001">
    <property type="protein sequence ID" value="GFJ86595.1"/>
    <property type="molecule type" value="Genomic_DNA"/>
</dbReference>
<dbReference type="InterPro" id="IPR015943">
    <property type="entry name" value="WD40/YVTN_repeat-like_dom_sf"/>
</dbReference>
<dbReference type="Gene3D" id="2.40.10.480">
    <property type="match status" value="1"/>
</dbReference>
<evidence type="ECO:0000313" key="4">
    <source>
        <dbReference type="EMBL" id="GFJ86595.1"/>
    </source>
</evidence>
<feature type="region of interest" description="Disordered" evidence="1">
    <location>
        <begin position="1"/>
        <end position="22"/>
    </location>
</feature>
<keyword evidence="5" id="KW-1185">Reference proteome</keyword>
<feature type="domain" description="Pyrrolo-quinoline quinone repeat" evidence="3">
    <location>
        <begin position="282"/>
        <end position="438"/>
    </location>
</feature>
<proteinExistence type="predicted"/>
<keyword evidence="2" id="KW-0812">Transmembrane</keyword>
<dbReference type="PANTHER" id="PTHR34512">
    <property type="entry name" value="CELL SURFACE PROTEIN"/>
    <property type="match status" value="1"/>
</dbReference>
<evidence type="ECO:0000256" key="2">
    <source>
        <dbReference type="SAM" id="Phobius"/>
    </source>
</evidence>